<comment type="similarity">
    <text evidence="8">Belongs to the peroxiredoxin family. BCP/PrxQ subfamily.</text>
</comment>
<keyword evidence="12" id="KW-1185">Reference proteome</keyword>
<evidence type="ECO:0000256" key="9">
    <source>
        <dbReference type="ARBA" id="ARBA00049091"/>
    </source>
</evidence>
<dbReference type="EC" id="1.11.1.24" evidence="1"/>
<evidence type="ECO:0000313" key="12">
    <source>
        <dbReference type="Proteomes" id="UP000305067"/>
    </source>
</evidence>
<keyword evidence="4" id="KW-0560">Oxidoreductase</keyword>
<dbReference type="InterPro" id="IPR036249">
    <property type="entry name" value="Thioredoxin-like_sf"/>
</dbReference>
<organism evidence="11 12">
    <name type="scientific">Pterulicium gracile</name>
    <dbReference type="NCBI Taxonomy" id="1884261"/>
    <lineage>
        <taxon>Eukaryota</taxon>
        <taxon>Fungi</taxon>
        <taxon>Dikarya</taxon>
        <taxon>Basidiomycota</taxon>
        <taxon>Agaricomycotina</taxon>
        <taxon>Agaricomycetes</taxon>
        <taxon>Agaricomycetidae</taxon>
        <taxon>Agaricales</taxon>
        <taxon>Pleurotineae</taxon>
        <taxon>Pterulaceae</taxon>
        <taxon>Pterulicium</taxon>
    </lineage>
</organism>
<proteinExistence type="inferred from homology"/>
<dbReference type="GO" id="GO:0045454">
    <property type="term" value="P:cell redox homeostasis"/>
    <property type="evidence" value="ECO:0007669"/>
    <property type="project" value="TreeGrafter"/>
</dbReference>
<evidence type="ECO:0000259" key="10">
    <source>
        <dbReference type="PROSITE" id="PS51352"/>
    </source>
</evidence>
<feature type="domain" description="Thioredoxin" evidence="10">
    <location>
        <begin position="4"/>
        <end position="159"/>
    </location>
</feature>
<dbReference type="InterPro" id="IPR000866">
    <property type="entry name" value="AhpC/TSA"/>
</dbReference>
<dbReference type="InterPro" id="IPR013766">
    <property type="entry name" value="Thioredoxin_domain"/>
</dbReference>
<keyword evidence="6" id="KW-0676">Redox-active center</keyword>
<evidence type="ECO:0000256" key="5">
    <source>
        <dbReference type="ARBA" id="ARBA00023157"/>
    </source>
</evidence>
<dbReference type="OrthoDB" id="338622at2759"/>
<evidence type="ECO:0000256" key="3">
    <source>
        <dbReference type="ARBA" id="ARBA00022862"/>
    </source>
</evidence>
<dbReference type="STRING" id="1884261.A0A5C3QK67"/>
<keyword evidence="3" id="KW-0049">Antioxidant</keyword>
<dbReference type="EMBL" id="ML178822">
    <property type="protein sequence ID" value="TFL02415.1"/>
    <property type="molecule type" value="Genomic_DNA"/>
</dbReference>
<dbReference type="PANTHER" id="PTHR42801:SF4">
    <property type="entry name" value="AHPC_TSA FAMILY PROTEIN"/>
    <property type="match status" value="1"/>
</dbReference>
<evidence type="ECO:0000313" key="11">
    <source>
        <dbReference type="EMBL" id="TFL02415.1"/>
    </source>
</evidence>
<dbReference type="GO" id="GO:0034599">
    <property type="term" value="P:cellular response to oxidative stress"/>
    <property type="evidence" value="ECO:0007669"/>
    <property type="project" value="TreeGrafter"/>
</dbReference>
<evidence type="ECO:0000256" key="6">
    <source>
        <dbReference type="ARBA" id="ARBA00023284"/>
    </source>
</evidence>
<protein>
    <recommendedName>
        <fullName evidence="1">thioredoxin-dependent peroxiredoxin</fullName>
        <ecNumber evidence="1">1.11.1.24</ecNumber>
    </recommendedName>
    <alternativeName>
        <fullName evidence="7">Thioredoxin peroxidase</fullName>
    </alternativeName>
</protein>
<keyword evidence="2" id="KW-0575">Peroxidase</keyword>
<dbReference type="InterPro" id="IPR050924">
    <property type="entry name" value="Peroxiredoxin_BCP/PrxQ"/>
</dbReference>
<dbReference type="PANTHER" id="PTHR42801">
    <property type="entry name" value="THIOREDOXIN-DEPENDENT PEROXIDE REDUCTASE"/>
    <property type="match status" value="1"/>
</dbReference>
<evidence type="ECO:0000256" key="8">
    <source>
        <dbReference type="ARBA" id="ARBA00038489"/>
    </source>
</evidence>
<reference evidence="11 12" key="1">
    <citation type="journal article" date="2019" name="Nat. Ecol. Evol.">
        <title>Megaphylogeny resolves global patterns of mushroom evolution.</title>
        <authorList>
            <person name="Varga T."/>
            <person name="Krizsan K."/>
            <person name="Foldi C."/>
            <person name="Dima B."/>
            <person name="Sanchez-Garcia M."/>
            <person name="Sanchez-Ramirez S."/>
            <person name="Szollosi G.J."/>
            <person name="Szarkandi J.G."/>
            <person name="Papp V."/>
            <person name="Albert L."/>
            <person name="Andreopoulos W."/>
            <person name="Angelini C."/>
            <person name="Antonin V."/>
            <person name="Barry K.W."/>
            <person name="Bougher N.L."/>
            <person name="Buchanan P."/>
            <person name="Buyck B."/>
            <person name="Bense V."/>
            <person name="Catcheside P."/>
            <person name="Chovatia M."/>
            <person name="Cooper J."/>
            <person name="Damon W."/>
            <person name="Desjardin D."/>
            <person name="Finy P."/>
            <person name="Geml J."/>
            <person name="Haridas S."/>
            <person name="Hughes K."/>
            <person name="Justo A."/>
            <person name="Karasinski D."/>
            <person name="Kautmanova I."/>
            <person name="Kiss B."/>
            <person name="Kocsube S."/>
            <person name="Kotiranta H."/>
            <person name="LaButti K.M."/>
            <person name="Lechner B.E."/>
            <person name="Liimatainen K."/>
            <person name="Lipzen A."/>
            <person name="Lukacs Z."/>
            <person name="Mihaltcheva S."/>
            <person name="Morgado L.N."/>
            <person name="Niskanen T."/>
            <person name="Noordeloos M.E."/>
            <person name="Ohm R.A."/>
            <person name="Ortiz-Santana B."/>
            <person name="Ovrebo C."/>
            <person name="Racz N."/>
            <person name="Riley R."/>
            <person name="Savchenko A."/>
            <person name="Shiryaev A."/>
            <person name="Soop K."/>
            <person name="Spirin V."/>
            <person name="Szebenyi C."/>
            <person name="Tomsovsky M."/>
            <person name="Tulloss R.E."/>
            <person name="Uehling J."/>
            <person name="Grigoriev I.V."/>
            <person name="Vagvolgyi C."/>
            <person name="Papp T."/>
            <person name="Martin F.M."/>
            <person name="Miettinen O."/>
            <person name="Hibbett D.S."/>
            <person name="Nagy L.G."/>
        </authorList>
    </citation>
    <scope>NUCLEOTIDE SEQUENCE [LARGE SCALE GENOMIC DNA]</scope>
    <source>
        <strain evidence="11 12">CBS 309.79</strain>
    </source>
</reference>
<sequence length="174" mass="19346">MAHNLIGCQAPSLTLPDVNGQMVDVPGSGMVNVPTAIFFYPRAGSYGCTKQACGFRDAVEENSLFRPDRLRIVGISADAPKKQKRWVEKQALNFEVLSDEAGYARKEYRVGKGLLGLVDARTTFVVDKHGVIRRDVMDATLSFQAHVDFVESWLERLGREEGEKSAVPMISEWL</sequence>
<accession>A0A5C3QK67</accession>
<dbReference type="SUPFAM" id="SSF52833">
    <property type="entry name" value="Thioredoxin-like"/>
    <property type="match status" value="1"/>
</dbReference>
<comment type="catalytic activity">
    <reaction evidence="9">
        <text>a hydroperoxide + [thioredoxin]-dithiol = an alcohol + [thioredoxin]-disulfide + H2O</text>
        <dbReference type="Rhea" id="RHEA:62620"/>
        <dbReference type="Rhea" id="RHEA-COMP:10698"/>
        <dbReference type="Rhea" id="RHEA-COMP:10700"/>
        <dbReference type="ChEBI" id="CHEBI:15377"/>
        <dbReference type="ChEBI" id="CHEBI:29950"/>
        <dbReference type="ChEBI" id="CHEBI:30879"/>
        <dbReference type="ChEBI" id="CHEBI:35924"/>
        <dbReference type="ChEBI" id="CHEBI:50058"/>
        <dbReference type="EC" id="1.11.1.24"/>
    </reaction>
</comment>
<dbReference type="Pfam" id="PF00578">
    <property type="entry name" value="AhpC-TSA"/>
    <property type="match status" value="1"/>
</dbReference>
<dbReference type="PROSITE" id="PS51352">
    <property type="entry name" value="THIOREDOXIN_2"/>
    <property type="match status" value="1"/>
</dbReference>
<dbReference type="Gene3D" id="3.40.30.10">
    <property type="entry name" value="Glutaredoxin"/>
    <property type="match status" value="1"/>
</dbReference>
<evidence type="ECO:0000256" key="2">
    <source>
        <dbReference type="ARBA" id="ARBA00022559"/>
    </source>
</evidence>
<evidence type="ECO:0000256" key="7">
    <source>
        <dbReference type="ARBA" id="ARBA00032824"/>
    </source>
</evidence>
<keyword evidence="5" id="KW-1015">Disulfide bond</keyword>
<evidence type="ECO:0000256" key="1">
    <source>
        <dbReference type="ARBA" id="ARBA00013017"/>
    </source>
</evidence>
<dbReference type="CDD" id="cd03017">
    <property type="entry name" value="PRX_BCP"/>
    <property type="match status" value="1"/>
</dbReference>
<dbReference type="Proteomes" id="UP000305067">
    <property type="component" value="Unassembled WGS sequence"/>
</dbReference>
<name>A0A5C3QK67_9AGAR</name>
<evidence type="ECO:0000256" key="4">
    <source>
        <dbReference type="ARBA" id="ARBA00023002"/>
    </source>
</evidence>
<dbReference type="GO" id="GO:0008379">
    <property type="term" value="F:thioredoxin peroxidase activity"/>
    <property type="evidence" value="ECO:0007669"/>
    <property type="project" value="TreeGrafter"/>
</dbReference>
<gene>
    <name evidence="11" type="ORF">BDV98DRAFT_546849</name>
</gene>
<dbReference type="AlphaFoldDB" id="A0A5C3QK67"/>
<dbReference type="GO" id="GO:0005737">
    <property type="term" value="C:cytoplasm"/>
    <property type="evidence" value="ECO:0007669"/>
    <property type="project" value="TreeGrafter"/>
</dbReference>